<evidence type="ECO:0000313" key="3">
    <source>
        <dbReference type="EMBL" id="KAL2629946.1"/>
    </source>
</evidence>
<comment type="caution">
    <text evidence="3">The sequence shown here is derived from an EMBL/GenBank/DDBJ whole genome shotgun (WGS) entry which is preliminary data.</text>
</comment>
<organism evidence="3 4">
    <name type="scientific">Riccia fluitans</name>
    <dbReference type="NCBI Taxonomy" id="41844"/>
    <lineage>
        <taxon>Eukaryota</taxon>
        <taxon>Viridiplantae</taxon>
        <taxon>Streptophyta</taxon>
        <taxon>Embryophyta</taxon>
        <taxon>Marchantiophyta</taxon>
        <taxon>Marchantiopsida</taxon>
        <taxon>Marchantiidae</taxon>
        <taxon>Marchantiales</taxon>
        <taxon>Ricciaceae</taxon>
        <taxon>Riccia</taxon>
    </lineage>
</organism>
<protein>
    <recommendedName>
        <fullName evidence="2">Phosphoribosyltransferase domain-containing protein</fullName>
    </recommendedName>
</protein>
<dbReference type="InterPro" id="IPR050408">
    <property type="entry name" value="HGPRT"/>
</dbReference>
<feature type="region of interest" description="Disordered" evidence="1">
    <location>
        <begin position="104"/>
        <end position="127"/>
    </location>
</feature>
<evidence type="ECO:0000313" key="4">
    <source>
        <dbReference type="Proteomes" id="UP001605036"/>
    </source>
</evidence>
<accession>A0ABD1YH14</accession>
<proteinExistence type="predicted"/>
<sequence length="367" mass="40858">MILNWIKSTANTDSQSILTVLNSPDLHSNETLRQEITQSAATTRESREAEVFAVQHPNHPDLADPPPTTLVASLTVVFERVCLNRVISDFIDRSPASLVASRASVSDRVNSDRENSDSPSSQNRDLDVRDCSHDSWKECFRVTLYYDDLFYIEFSGEKARGNLKRAYGSAQQCVSCAIESMVWKKNASIVSVSLSEYYGNYILFAQRDVLWSSNEIEKRVEEMAAVITQEFAGKPLAIIGVAFLFMTDLVRKIQLPVIVDFVRMQSYGNRTSSSGVATCVADVRIDVKGKHVLLVEDIVDTGITLSTLVAHFGTKDVASFSVCTPLDKPSRRIVPLQLGAGGKYYRGFQCPDEFVVGYGMDYAEQYL</sequence>
<dbReference type="Proteomes" id="UP001605036">
    <property type="component" value="Unassembled WGS sequence"/>
</dbReference>
<dbReference type="Gene3D" id="3.40.50.2020">
    <property type="match status" value="1"/>
</dbReference>
<dbReference type="SUPFAM" id="SSF53271">
    <property type="entry name" value="PRTase-like"/>
    <property type="match status" value="1"/>
</dbReference>
<dbReference type="PANTHER" id="PTHR43340:SF1">
    <property type="entry name" value="HYPOXANTHINE PHOSPHORIBOSYLTRANSFERASE"/>
    <property type="match status" value="1"/>
</dbReference>
<feature type="domain" description="Phosphoribosyltransferase" evidence="2">
    <location>
        <begin position="215"/>
        <end position="362"/>
    </location>
</feature>
<name>A0ABD1YH14_9MARC</name>
<evidence type="ECO:0000256" key="1">
    <source>
        <dbReference type="SAM" id="MobiDB-lite"/>
    </source>
</evidence>
<evidence type="ECO:0000259" key="2">
    <source>
        <dbReference type="Pfam" id="PF00156"/>
    </source>
</evidence>
<dbReference type="PANTHER" id="PTHR43340">
    <property type="entry name" value="HYPOXANTHINE-GUANINE PHOSPHORIBOSYLTRANSFERASE"/>
    <property type="match status" value="1"/>
</dbReference>
<dbReference type="EMBL" id="JBHFFA010000004">
    <property type="protein sequence ID" value="KAL2629946.1"/>
    <property type="molecule type" value="Genomic_DNA"/>
</dbReference>
<dbReference type="InterPro" id="IPR029057">
    <property type="entry name" value="PRTase-like"/>
</dbReference>
<dbReference type="Pfam" id="PF00156">
    <property type="entry name" value="Pribosyltran"/>
    <property type="match status" value="1"/>
</dbReference>
<keyword evidence="4" id="KW-1185">Reference proteome</keyword>
<reference evidence="3 4" key="1">
    <citation type="submission" date="2024-09" db="EMBL/GenBank/DDBJ databases">
        <title>Chromosome-scale assembly of Riccia fluitans.</title>
        <authorList>
            <person name="Paukszto L."/>
            <person name="Sawicki J."/>
            <person name="Karawczyk K."/>
            <person name="Piernik-Szablinska J."/>
            <person name="Szczecinska M."/>
            <person name="Mazdziarz M."/>
        </authorList>
    </citation>
    <scope>NUCLEOTIDE SEQUENCE [LARGE SCALE GENOMIC DNA]</scope>
    <source>
        <strain evidence="3">Rf_01</strain>
        <tissue evidence="3">Aerial parts of the thallus</tissue>
    </source>
</reference>
<gene>
    <name evidence="3" type="ORF">R1flu_014632</name>
</gene>
<dbReference type="CDD" id="cd06223">
    <property type="entry name" value="PRTases_typeI"/>
    <property type="match status" value="1"/>
</dbReference>
<dbReference type="InterPro" id="IPR000836">
    <property type="entry name" value="PRTase_dom"/>
</dbReference>
<dbReference type="AlphaFoldDB" id="A0ABD1YH14"/>